<organism evidence="1 2">
    <name type="scientific">Flavobacterium salmonis</name>
    <dbReference type="NCBI Taxonomy" id="2654844"/>
    <lineage>
        <taxon>Bacteria</taxon>
        <taxon>Pseudomonadati</taxon>
        <taxon>Bacteroidota</taxon>
        <taxon>Flavobacteriia</taxon>
        <taxon>Flavobacteriales</taxon>
        <taxon>Flavobacteriaceae</taxon>
        <taxon>Flavobacterium</taxon>
    </lineage>
</organism>
<dbReference type="AlphaFoldDB" id="A0A6V6Z366"/>
<name>A0A6V6Z366_9FLAO</name>
<dbReference type="Pfam" id="PF09952">
    <property type="entry name" value="AbiEi_2"/>
    <property type="match status" value="1"/>
</dbReference>
<proteinExistence type="predicted"/>
<protein>
    <submittedName>
        <fullName evidence="1">Uncharacterized protein</fullName>
    </submittedName>
</protein>
<dbReference type="InterPro" id="IPR019238">
    <property type="entry name" value="AbiEi_2"/>
</dbReference>
<gene>
    <name evidence="1" type="ORF">FLAT13_03134</name>
</gene>
<evidence type="ECO:0000313" key="2">
    <source>
        <dbReference type="Proteomes" id="UP000530060"/>
    </source>
</evidence>
<comment type="caution">
    <text evidence="1">The sequence shown here is derived from an EMBL/GenBank/DDBJ whole genome shotgun (WGS) entry which is preliminary data.</text>
</comment>
<sequence>MAIDREIVEEAAAKLKAISGFNVLSSTVNKEPYIIINGTKFRLAYVKEVTKALKDVIIHLIQTEIADKKNPFILITKYIPNDVGQQYSKENRINYLDLNGNCYIRTDTFVILITGQRREKIEKTNQSRAFQEAGIKIIFWLLNNPEQINATYRIIAKKSGVSLASVGYVLQELTALNFFMKTQKGNFLKNKKELLNRWVLAYHDVLRQRLLLKKMRFTKNDKKEWSRLPVQDTQGTVLWGGEPAGSILTRYLSPMVFTLYTDSSWKTLIHDLDLAPSENGEIEVLKIFWIEEENDKNNLTAPPLIVYADLMGSGNDRNIETANKILENELSYIQ</sequence>
<evidence type="ECO:0000313" key="1">
    <source>
        <dbReference type="EMBL" id="CAD0006115.1"/>
    </source>
</evidence>
<dbReference type="Proteomes" id="UP000530060">
    <property type="component" value="Unassembled WGS sequence"/>
</dbReference>
<dbReference type="EMBL" id="CAIJDP010000075">
    <property type="protein sequence ID" value="CAD0006115.1"/>
    <property type="molecule type" value="Genomic_DNA"/>
</dbReference>
<reference evidence="1 2" key="1">
    <citation type="submission" date="2020-06" db="EMBL/GenBank/DDBJ databases">
        <authorList>
            <person name="Criscuolo A."/>
        </authorList>
    </citation>
    <scope>NUCLEOTIDE SEQUENCE [LARGE SCALE GENOMIC DNA]</scope>
    <source>
        <strain evidence="2">CIP 111411</strain>
    </source>
</reference>
<keyword evidence="2" id="KW-1185">Reference proteome</keyword>
<dbReference type="GO" id="GO:0006276">
    <property type="term" value="P:plasmid maintenance"/>
    <property type="evidence" value="ECO:0007669"/>
    <property type="project" value="InterPro"/>
</dbReference>
<dbReference type="GO" id="GO:0006260">
    <property type="term" value="P:DNA replication"/>
    <property type="evidence" value="ECO:0007669"/>
    <property type="project" value="InterPro"/>
</dbReference>
<accession>A0A6V6Z366</accession>
<dbReference type="RefSeq" id="WP_180909518.1">
    <property type="nucleotide sequence ID" value="NZ_CAIJDP010000075.1"/>
</dbReference>